<feature type="domain" description="EF-hand" evidence="10">
    <location>
        <begin position="140"/>
        <end position="175"/>
    </location>
</feature>
<evidence type="ECO:0000256" key="7">
    <source>
        <dbReference type="ARBA" id="ARBA00023136"/>
    </source>
</evidence>
<dbReference type="Pfam" id="PF00153">
    <property type="entry name" value="Mito_carr"/>
    <property type="match status" value="3"/>
</dbReference>
<evidence type="ECO:0000256" key="8">
    <source>
        <dbReference type="PROSITE-ProRule" id="PRU00282"/>
    </source>
</evidence>
<dbReference type="InterPro" id="IPR018108">
    <property type="entry name" value="MCP_transmembrane"/>
</dbReference>
<dbReference type="KEGG" id="smo:SELMODRAFT_271550"/>
<evidence type="ECO:0000259" key="10">
    <source>
        <dbReference type="PROSITE" id="PS50222"/>
    </source>
</evidence>
<dbReference type="OrthoDB" id="270584at2759"/>
<dbReference type="PRINTS" id="PR00926">
    <property type="entry name" value="MITOCARRIER"/>
</dbReference>
<organism evidence="12">
    <name type="scientific">Selaginella moellendorffii</name>
    <name type="common">Spikemoss</name>
    <dbReference type="NCBI Taxonomy" id="88036"/>
    <lineage>
        <taxon>Eukaryota</taxon>
        <taxon>Viridiplantae</taxon>
        <taxon>Streptophyta</taxon>
        <taxon>Embryophyta</taxon>
        <taxon>Tracheophyta</taxon>
        <taxon>Lycopodiopsida</taxon>
        <taxon>Selaginellales</taxon>
        <taxon>Selaginellaceae</taxon>
        <taxon>Selaginella</taxon>
    </lineage>
</organism>
<feature type="domain" description="EF-hand" evidence="10">
    <location>
        <begin position="76"/>
        <end position="111"/>
    </location>
</feature>
<keyword evidence="4" id="KW-0677">Repeat</keyword>
<feature type="repeat" description="Solcar" evidence="8">
    <location>
        <begin position="445"/>
        <end position="534"/>
    </location>
</feature>
<dbReference type="Gene3D" id="1.10.238.10">
    <property type="entry name" value="EF-hand"/>
    <property type="match status" value="1"/>
</dbReference>
<dbReference type="PANTHER" id="PTHR24089">
    <property type="entry name" value="SOLUTE CARRIER FAMILY 25"/>
    <property type="match status" value="1"/>
</dbReference>
<dbReference type="GO" id="GO:0005743">
    <property type="term" value="C:mitochondrial inner membrane"/>
    <property type="evidence" value="ECO:0007669"/>
    <property type="project" value="UniProtKB-SubCell"/>
</dbReference>
<evidence type="ECO:0000256" key="5">
    <source>
        <dbReference type="ARBA" id="ARBA00022837"/>
    </source>
</evidence>
<keyword evidence="7 8" id="KW-0472">Membrane</keyword>
<dbReference type="InterPro" id="IPR011992">
    <property type="entry name" value="EF-hand-dom_pair"/>
</dbReference>
<evidence type="ECO:0000256" key="4">
    <source>
        <dbReference type="ARBA" id="ARBA00022737"/>
    </source>
</evidence>
<keyword evidence="12" id="KW-1185">Reference proteome</keyword>
<dbReference type="InterPro" id="IPR002048">
    <property type="entry name" value="EF_hand_dom"/>
</dbReference>
<proteinExistence type="inferred from homology"/>
<evidence type="ECO:0000256" key="9">
    <source>
        <dbReference type="RuleBase" id="RU000488"/>
    </source>
</evidence>
<dbReference type="SUPFAM" id="SSF47473">
    <property type="entry name" value="EF-hand"/>
    <property type="match status" value="1"/>
</dbReference>
<comment type="subcellular location">
    <subcellularLocation>
        <location evidence="1">Mitochondrion inner membrane</location>
        <topology evidence="1">Multi-pass membrane protein</topology>
    </subcellularLocation>
</comment>
<evidence type="ECO:0000256" key="3">
    <source>
        <dbReference type="ARBA" id="ARBA00022692"/>
    </source>
</evidence>
<reference evidence="11 12" key="1">
    <citation type="journal article" date="2011" name="Science">
        <title>The Selaginella genome identifies genetic changes associated with the evolution of vascular plants.</title>
        <authorList>
            <person name="Banks J.A."/>
            <person name="Nishiyama T."/>
            <person name="Hasebe M."/>
            <person name="Bowman J.L."/>
            <person name="Gribskov M."/>
            <person name="dePamphilis C."/>
            <person name="Albert V.A."/>
            <person name="Aono N."/>
            <person name="Aoyama T."/>
            <person name="Ambrose B.A."/>
            <person name="Ashton N.W."/>
            <person name="Axtell M.J."/>
            <person name="Barker E."/>
            <person name="Barker M.S."/>
            <person name="Bennetzen J.L."/>
            <person name="Bonawitz N.D."/>
            <person name="Chapple C."/>
            <person name="Cheng C."/>
            <person name="Correa L.G."/>
            <person name="Dacre M."/>
            <person name="DeBarry J."/>
            <person name="Dreyer I."/>
            <person name="Elias M."/>
            <person name="Engstrom E.M."/>
            <person name="Estelle M."/>
            <person name="Feng L."/>
            <person name="Finet C."/>
            <person name="Floyd S.K."/>
            <person name="Frommer W.B."/>
            <person name="Fujita T."/>
            <person name="Gramzow L."/>
            <person name="Gutensohn M."/>
            <person name="Harholt J."/>
            <person name="Hattori M."/>
            <person name="Heyl A."/>
            <person name="Hirai T."/>
            <person name="Hiwatashi Y."/>
            <person name="Ishikawa M."/>
            <person name="Iwata M."/>
            <person name="Karol K.G."/>
            <person name="Koehler B."/>
            <person name="Kolukisaoglu U."/>
            <person name="Kubo M."/>
            <person name="Kurata T."/>
            <person name="Lalonde S."/>
            <person name="Li K."/>
            <person name="Li Y."/>
            <person name="Litt A."/>
            <person name="Lyons E."/>
            <person name="Manning G."/>
            <person name="Maruyama T."/>
            <person name="Michael T.P."/>
            <person name="Mikami K."/>
            <person name="Miyazaki S."/>
            <person name="Morinaga S."/>
            <person name="Murata T."/>
            <person name="Mueller-Roeber B."/>
            <person name="Nelson D.R."/>
            <person name="Obara M."/>
            <person name="Oguri Y."/>
            <person name="Olmstead R.G."/>
            <person name="Onodera N."/>
            <person name="Petersen B.L."/>
            <person name="Pils B."/>
            <person name="Prigge M."/>
            <person name="Rensing S.A."/>
            <person name="Riano-Pachon D.M."/>
            <person name="Roberts A.W."/>
            <person name="Sato Y."/>
            <person name="Scheller H.V."/>
            <person name="Schulz B."/>
            <person name="Schulz C."/>
            <person name="Shakirov E.V."/>
            <person name="Shibagaki N."/>
            <person name="Shinohara N."/>
            <person name="Shippen D.E."/>
            <person name="Soerensen I."/>
            <person name="Sotooka R."/>
            <person name="Sugimoto N."/>
            <person name="Sugita M."/>
            <person name="Sumikawa N."/>
            <person name="Tanurdzic M."/>
            <person name="Theissen G."/>
            <person name="Ulvskov P."/>
            <person name="Wakazuki S."/>
            <person name="Weng J.K."/>
            <person name="Willats W.W."/>
            <person name="Wipf D."/>
            <person name="Wolf P.G."/>
            <person name="Yang L."/>
            <person name="Zimmer A.D."/>
            <person name="Zhu Q."/>
            <person name="Mitros T."/>
            <person name="Hellsten U."/>
            <person name="Loque D."/>
            <person name="Otillar R."/>
            <person name="Salamov A."/>
            <person name="Schmutz J."/>
            <person name="Shapiro H."/>
            <person name="Lindquist E."/>
            <person name="Lucas S."/>
            <person name="Rokhsar D."/>
            <person name="Grigoriev I.V."/>
        </authorList>
    </citation>
    <scope>NUCLEOTIDE SEQUENCE [LARGE SCALE GENOMIC DNA]</scope>
</reference>
<protein>
    <recommendedName>
        <fullName evidence="10">EF-hand domain-containing protein</fullName>
    </recommendedName>
</protein>
<evidence type="ECO:0000313" key="12">
    <source>
        <dbReference type="Proteomes" id="UP000001514"/>
    </source>
</evidence>
<dbReference type="Gene3D" id="1.50.40.10">
    <property type="entry name" value="Mitochondrial carrier domain"/>
    <property type="match status" value="1"/>
</dbReference>
<dbReference type="EMBL" id="GL377618">
    <property type="protein sequence ID" value="EFJ16523.1"/>
    <property type="molecule type" value="Genomic_DNA"/>
</dbReference>
<keyword evidence="5" id="KW-0106">Calcium</keyword>
<evidence type="ECO:0000256" key="1">
    <source>
        <dbReference type="ARBA" id="ARBA00004448"/>
    </source>
</evidence>
<keyword evidence="3 8" id="KW-0812">Transmembrane</keyword>
<dbReference type="InterPro" id="IPR002067">
    <property type="entry name" value="MCP"/>
</dbReference>
<dbReference type="PROSITE" id="PS50222">
    <property type="entry name" value="EF_HAND_2"/>
    <property type="match status" value="2"/>
</dbReference>
<dbReference type="InterPro" id="IPR023395">
    <property type="entry name" value="MCP_dom_sf"/>
</dbReference>
<dbReference type="PROSITE" id="PS50920">
    <property type="entry name" value="SOLCAR"/>
    <property type="match status" value="3"/>
</dbReference>
<dbReference type="PROSITE" id="PS00018">
    <property type="entry name" value="EF_HAND_1"/>
    <property type="match status" value="1"/>
</dbReference>
<dbReference type="Gramene" id="EFJ16523">
    <property type="protein sequence ID" value="EFJ16523"/>
    <property type="gene ID" value="SELMODRAFT_271550"/>
</dbReference>
<dbReference type="SMART" id="SM00054">
    <property type="entry name" value="EFh"/>
    <property type="match status" value="2"/>
</dbReference>
<dbReference type="SUPFAM" id="SSF103506">
    <property type="entry name" value="Mitochondrial carrier"/>
    <property type="match status" value="1"/>
</dbReference>
<accession>D8SG62</accession>
<evidence type="ECO:0000256" key="2">
    <source>
        <dbReference type="ARBA" id="ARBA00022448"/>
    </source>
</evidence>
<keyword evidence="6" id="KW-1133">Transmembrane helix</keyword>
<dbReference type="GO" id="GO:0005509">
    <property type="term" value="F:calcium ion binding"/>
    <property type="evidence" value="ECO:0007669"/>
    <property type="project" value="InterPro"/>
</dbReference>
<dbReference type="STRING" id="88036.D8SG62"/>
<evidence type="ECO:0000256" key="6">
    <source>
        <dbReference type="ARBA" id="ARBA00022989"/>
    </source>
</evidence>
<dbReference type="Proteomes" id="UP000001514">
    <property type="component" value="Unassembled WGS sequence"/>
</dbReference>
<dbReference type="GO" id="GO:0055085">
    <property type="term" value="P:transmembrane transport"/>
    <property type="evidence" value="ECO:0007669"/>
    <property type="project" value="InterPro"/>
</dbReference>
<dbReference type="InterPro" id="IPR018247">
    <property type="entry name" value="EF_Hand_1_Ca_BS"/>
</dbReference>
<dbReference type="InParanoid" id="D8SG62"/>
<comment type="similarity">
    <text evidence="9">Belongs to the mitochondrial carrier (TC 2.A.29) family.</text>
</comment>
<feature type="repeat" description="Solcar" evidence="8">
    <location>
        <begin position="350"/>
        <end position="434"/>
    </location>
</feature>
<sequence>MASLDHREARRAQVRWARIEGLSPVLPIPRDNLGLGGAGLGFASISLFGRRKQENAGREEAAPAQAVPYSPKRGTYAHDALQRRFKELDKQNAGHISENDLKAVLKSLNLPSSEENVQEFLDSLGGNTVPFDQFAEYAVSRENLLFDTFRELDKNNTGYLTTNEIKAALVKYKFRFSDSDLQALARTYSKVGAGPFDENQLFDFADYRNCLMAYSQKDLIDADQVWARAAIDVGDVDTSFPLISAKKGKAGDLLLSKDKILKHLSLGVLASAVTRTLVAPLERVKLLSTVDSNIAFGKAFEEIRKDEGFQGLFRGNLLNVARVIPTRVVEFLVYDKLKETLLSKRKQSEISNFDRLLLGTFASMAGVIAGYPLDTMRTVLASQLPNRHVDDLMVKSALDNGGFLNLYRGLIPNLARAVPYTLITFTVFNHLQERHRQKTGPGGEIKTSVDALFGIVAATAAQTLVHPLEVVQRRLQAETAKQGVLVYNNMINAFQVILEKEGVNGLYSGLAASYVKIVPATAISLLLYKALKEKLDDRQRR</sequence>
<dbReference type="OMA" id="PCTERSI"/>
<gene>
    <name evidence="11" type="ORF">SELMODRAFT_271550</name>
</gene>
<keyword evidence="2 9" id="KW-0813">Transport</keyword>
<dbReference type="HOGENOM" id="CLU_015166_2_1_1"/>
<name>D8SG62_SELML</name>
<dbReference type="eggNOG" id="KOG0036">
    <property type="taxonomic scope" value="Eukaryota"/>
</dbReference>
<evidence type="ECO:0000313" key="11">
    <source>
        <dbReference type="EMBL" id="EFJ16523.1"/>
    </source>
</evidence>
<dbReference type="AlphaFoldDB" id="D8SG62"/>
<feature type="repeat" description="Solcar" evidence="8">
    <location>
        <begin position="258"/>
        <end position="340"/>
    </location>
</feature>